<sequence>MGHTGGVAGVRHGVDSWPDLFYRSPSSRALIGGVDDSNSRVFDGDRISELGRCEEWLEKEDAVTYSRDFRKESILVSGSDEGRKSCAIGSEFKVNSSRDSDAAFGLDHQGGMPSILQSMVSTLYFAENNIVQARRWVSWAVMQSWLQLDYGDLLKVSWVRNGYSIVMTTSLSSDVPFGYFSWAEYDIMAPVQAKNESALAAAFIFAVGLTQRQALYTLRFQGDSDLRKHVEDNPCDKFEAIFI</sequence>
<reference evidence="1 2" key="1">
    <citation type="journal article" date="2021" name="Hortic Res">
        <title>The domestication of Cucurbita argyrosperma as revealed by the genome of its wild relative.</title>
        <authorList>
            <person name="Barrera-Redondo J."/>
            <person name="Sanchez-de la Vega G."/>
            <person name="Aguirre-Liguori J.A."/>
            <person name="Castellanos-Morales G."/>
            <person name="Gutierrez-Guerrero Y.T."/>
            <person name="Aguirre-Dugua X."/>
            <person name="Aguirre-Planter E."/>
            <person name="Tenaillon M.I."/>
            <person name="Lira-Saade R."/>
            <person name="Eguiarte L.E."/>
        </authorList>
    </citation>
    <scope>NUCLEOTIDE SEQUENCE [LARGE SCALE GENOMIC DNA]</scope>
    <source>
        <strain evidence="1">JBR-2021</strain>
    </source>
</reference>
<evidence type="ECO:0000313" key="2">
    <source>
        <dbReference type="Proteomes" id="UP000685013"/>
    </source>
</evidence>
<gene>
    <name evidence="1" type="primary">FUT11</name>
    <name evidence="1" type="ORF">SDJN03_05557</name>
</gene>
<keyword evidence="2" id="KW-1185">Reference proteome</keyword>
<organism evidence="1 2">
    <name type="scientific">Cucurbita argyrosperma subsp. sororia</name>
    <dbReference type="NCBI Taxonomy" id="37648"/>
    <lineage>
        <taxon>Eukaryota</taxon>
        <taxon>Viridiplantae</taxon>
        <taxon>Streptophyta</taxon>
        <taxon>Embryophyta</taxon>
        <taxon>Tracheophyta</taxon>
        <taxon>Spermatophyta</taxon>
        <taxon>Magnoliopsida</taxon>
        <taxon>eudicotyledons</taxon>
        <taxon>Gunneridae</taxon>
        <taxon>Pentapetalae</taxon>
        <taxon>rosids</taxon>
        <taxon>fabids</taxon>
        <taxon>Cucurbitales</taxon>
        <taxon>Cucurbitaceae</taxon>
        <taxon>Cucurbiteae</taxon>
        <taxon>Cucurbita</taxon>
    </lineage>
</organism>
<dbReference type="EMBL" id="JAGKQH010000004">
    <property type="protein sequence ID" value="KAG6600324.1"/>
    <property type="molecule type" value="Genomic_DNA"/>
</dbReference>
<dbReference type="AlphaFoldDB" id="A0AAV6NPT0"/>
<accession>A0AAV6NPT0</accession>
<comment type="caution">
    <text evidence="1">The sequence shown here is derived from an EMBL/GenBank/DDBJ whole genome shotgun (WGS) entry which is preliminary data.</text>
</comment>
<evidence type="ECO:0000313" key="1">
    <source>
        <dbReference type="EMBL" id="KAG6600324.1"/>
    </source>
</evidence>
<dbReference type="Proteomes" id="UP000685013">
    <property type="component" value="Chromosome 4"/>
</dbReference>
<name>A0AAV6NPT0_9ROSI</name>
<proteinExistence type="predicted"/>
<feature type="non-terminal residue" evidence="1">
    <location>
        <position position="1"/>
    </location>
</feature>
<protein>
    <submittedName>
        <fullName evidence="1">Glycoprotein 3-alpha-L-fucosyltransferase A</fullName>
    </submittedName>
</protein>